<dbReference type="InterPro" id="IPR023506">
    <property type="entry name" value="Trans-aconitate_MeTrfase"/>
</dbReference>
<name>A0A7Z0C3C5_9ACTN</name>
<dbReference type="EC" id="2.1.1.144" evidence="5"/>
<keyword evidence="2 5" id="KW-0489">Methyltransferase</keyword>
<evidence type="ECO:0000313" key="8">
    <source>
        <dbReference type="Proteomes" id="UP000537326"/>
    </source>
</evidence>
<dbReference type="Pfam" id="PF13649">
    <property type="entry name" value="Methyltransf_25"/>
    <property type="match status" value="1"/>
</dbReference>
<evidence type="ECO:0000256" key="1">
    <source>
        <dbReference type="ARBA" id="ARBA00022490"/>
    </source>
</evidence>
<dbReference type="PANTHER" id="PTHR43861:SF1">
    <property type="entry name" value="TRANS-ACONITATE 2-METHYLTRANSFERASE"/>
    <property type="match status" value="1"/>
</dbReference>
<comment type="subcellular location">
    <subcellularLocation>
        <location evidence="5">Cytoplasm</location>
    </subcellularLocation>
</comment>
<comment type="catalytic activity">
    <reaction evidence="5">
        <text>trans-aconitate + S-adenosyl-L-methionine = (E)-3-(methoxycarbonyl)pent-2-enedioate + S-adenosyl-L-homocysteine</text>
        <dbReference type="Rhea" id="RHEA:14969"/>
        <dbReference type="ChEBI" id="CHEBI:15708"/>
        <dbReference type="ChEBI" id="CHEBI:57470"/>
        <dbReference type="ChEBI" id="CHEBI:57856"/>
        <dbReference type="ChEBI" id="CHEBI:59789"/>
        <dbReference type="EC" id="2.1.1.144"/>
    </reaction>
</comment>
<keyword evidence="4 5" id="KW-0949">S-adenosyl-L-methionine</keyword>
<comment type="similarity">
    <text evidence="5">Belongs to the methyltransferase superfamily. Tam family.</text>
</comment>
<dbReference type="Gene3D" id="3.40.50.150">
    <property type="entry name" value="Vaccinia Virus protein VP39"/>
    <property type="match status" value="1"/>
</dbReference>
<evidence type="ECO:0000256" key="3">
    <source>
        <dbReference type="ARBA" id="ARBA00022679"/>
    </source>
</evidence>
<dbReference type="GO" id="GO:0030798">
    <property type="term" value="F:trans-aconitate 2-methyltransferase activity"/>
    <property type="evidence" value="ECO:0007669"/>
    <property type="project" value="UniProtKB-UniRule"/>
</dbReference>
<organism evidence="7 8">
    <name type="scientific">Nocardioides marinus</name>
    <dbReference type="NCBI Taxonomy" id="374514"/>
    <lineage>
        <taxon>Bacteria</taxon>
        <taxon>Bacillati</taxon>
        <taxon>Actinomycetota</taxon>
        <taxon>Actinomycetes</taxon>
        <taxon>Propionibacteriales</taxon>
        <taxon>Nocardioidaceae</taxon>
        <taxon>Nocardioides</taxon>
    </lineage>
</organism>
<dbReference type="GO" id="GO:0032259">
    <property type="term" value="P:methylation"/>
    <property type="evidence" value="ECO:0007669"/>
    <property type="project" value="UniProtKB-KW"/>
</dbReference>
<dbReference type="Proteomes" id="UP000537326">
    <property type="component" value="Unassembled WGS sequence"/>
</dbReference>
<dbReference type="InterPro" id="IPR029063">
    <property type="entry name" value="SAM-dependent_MTases_sf"/>
</dbReference>
<dbReference type="SUPFAM" id="SSF53335">
    <property type="entry name" value="S-adenosyl-L-methionine-dependent methyltransferases"/>
    <property type="match status" value="1"/>
</dbReference>
<dbReference type="Gene3D" id="1.10.150.290">
    <property type="entry name" value="S-adenosyl-L-methionine-dependent methyltransferases"/>
    <property type="match status" value="1"/>
</dbReference>
<dbReference type="RefSeq" id="WP_179529995.1">
    <property type="nucleotide sequence ID" value="NZ_BAAAPP010000002.1"/>
</dbReference>
<evidence type="ECO:0000256" key="4">
    <source>
        <dbReference type="ARBA" id="ARBA00022691"/>
    </source>
</evidence>
<dbReference type="EMBL" id="JACBZI010000001">
    <property type="protein sequence ID" value="NYI08949.1"/>
    <property type="molecule type" value="Genomic_DNA"/>
</dbReference>
<keyword evidence="3 5" id="KW-0808">Transferase</keyword>
<evidence type="ECO:0000313" key="7">
    <source>
        <dbReference type="EMBL" id="NYI08949.1"/>
    </source>
</evidence>
<comment type="caution">
    <text evidence="7">The sequence shown here is derived from an EMBL/GenBank/DDBJ whole genome shotgun (WGS) entry which is preliminary data.</text>
</comment>
<sequence length="266" mass="28852">MHVWDPTHYLSYADERTRPFVELLARVPDPTGRPVASVVDLGCGPGHLTALLARRWPEARLHGVDASAEMIAAARDRVGEPGEGATYEVADLRDWLAAPPAGEEADVLVSNATLQWLPDPLSLLPRMVARVAPGGTLAIGVPANFDEPSHVLRRELAAEEPFAAHTREVASPWSPGAADYLEALTGLGCEVDAWETTYLHVLEGPDAVFEWISGTGARPTLQALPAGLREEFADELRRRLRAAYPPRGGRVVLPFRRAFVVARVPA</sequence>
<keyword evidence="1 5" id="KW-0963">Cytoplasm</keyword>
<evidence type="ECO:0000259" key="6">
    <source>
        <dbReference type="Pfam" id="PF13649"/>
    </source>
</evidence>
<dbReference type="InterPro" id="IPR041698">
    <property type="entry name" value="Methyltransf_25"/>
</dbReference>
<dbReference type="InterPro" id="IPR023149">
    <property type="entry name" value="Trans_acon_MeTrfase_C"/>
</dbReference>
<dbReference type="HAMAP" id="MF_00560">
    <property type="entry name" value="Tran_acon_Me_trans"/>
    <property type="match status" value="1"/>
</dbReference>
<accession>A0A7Z0C3C5</accession>
<gene>
    <name evidence="5" type="primary">tam</name>
    <name evidence="7" type="ORF">BKA05_000464</name>
</gene>
<dbReference type="AlphaFoldDB" id="A0A7Z0C3C5"/>
<keyword evidence="8" id="KW-1185">Reference proteome</keyword>
<feature type="domain" description="Methyltransferase" evidence="6">
    <location>
        <begin position="38"/>
        <end position="135"/>
    </location>
</feature>
<evidence type="ECO:0000256" key="5">
    <source>
        <dbReference type="HAMAP-Rule" id="MF_00560"/>
    </source>
</evidence>
<dbReference type="GO" id="GO:0005737">
    <property type="term" value="C:cytoplasm"/>
    <property type="evidence" value="ECO:0007669"/>
    <property type="project" value="UniProtKB-SubCell"/>
</dbReference>
<dbReference type="CDD" id="cd02440">
    <property type="entry name" value="AdoMet_MTases"/>
    <property type="match status" value="1"/>
</dbReference>
<protein>
    <recommendedName>
        <fullName evidence="5">Trans-aconitate 2-methyltransferase</fullName>
        <ecNumber evidence="5">2.1.1.144</ecNumber>
    </recommendedName>
</protein>
<proteinExistence type="inferred from homology"/>
<dbReference type="PANTHER" id="PTHR43861">
    <property type="entry name" value="TRANS-ACONITATE 2-METHYLTRANSFERASE-RELATED"/>
    <property type="match status" value="1"/>
</dbReference>
<evidence type="ECO:0000256" key="2">
    <source>
        <dbReference type="ARBA" id="ARBA00022603"/>
    </source>
</evidence>
<reference evidence="7 8" key="1">
    <citation type="submission" date="2020-07" db="EMBL/GenBank/DDBJ databases">
        <title>Sequencing the genomes of 1000 actinobacteria strains.</title>
        <authorList>
            <person name="Klenk H.-P."/>
        </authorList>
    </citation>
    <scope>NUCLEOTIDE SEQUENCE [LARGE SCALE GENOMIC DNA]</scope>
    <source>
        <strain evidence="7 8">DSM 18248</strain>
    </source>
</reference>
<comment type="function">
    <text evidence="5">Catalyzes the S-adenosylmethionine monomethyl esterification of trans-aconitate.</text>
</comment>